<comment type="caution">
    <text evidence="1">The sequence shown here is derived from an EMBL/GenBank/DDBJ whole genome shotgun (WGS) entry which is preliminary data.</text>
</comment>
<organism evidence="1 2">
    <name type="scientific">Mytilus galloprovincialis</name>
    <name type="common">Mediterranean mussel</name>
    <dbReference type="NCBI Taxonomy" id="29158"/>
    <lineage>
        <taxon>Eukaryota</taxon>
        <taxon>Metazoa</taxon>
        <taxon>Spiralia</taxon>
        <taxon>Lophotrochozoa</taxon>
        <taxon>Mollusca</taxon>
        <taxon>Bivalvia</taxon>
        <taxon>Autobranchia</taxon>
        <taxon>Pteriomorphia</taxon>
        <taxon>Mytilida</taxon>
        <taxon>Mytiloidea</taxon>
        <taxon>Mytilidae</taxon>
        <taxon>Mytilinae</taxon>
        <taxon>Mytilus</taxon>
    </lineage>
</organism>
<reference evidence="1" key="1">
    <citation type="submission" date="2018-11" db="EMBL/GenBank/DDBJ databases">
        <authorList>
            <person name="Alioto T."/>
            <person name="Alioto T."/>
        </authorList>
    </citation>
    <scope>NUCLEOTIDE SEQUENCE</scope>
</reference>
<dbReference type="OrthoDB" id="6214513at2759"/>
<keyword evidence="2" id="KW-1185">Reference proteome</keyword>
<gene>
    <name evidence="1" type="ORF">MGAL_10B025265</name>
</gene>
<accession>A0A8B6DSK4</accession>
<sequence length="150" mass="16788">MKRNVTLVRFFLNVGKENTDVSNHYMPSRGICVEKCIYAVAESPEQIPQGFVKFTDGHSIFVEAKWLANTQSLFRGKTKPHCLKLVINGFYEPSELRNTTAMMLLKTPVGQALKAYGITSIGMDGTEVVRAINSKIGTMCRAIKENRKSK</sequence>
<dbReference type="EMBL" id="UYJE01004045">
    <property type="protein sequence ID" value="VDI24512.1"/>
    <property type="molecule type" value="Genomic_DNA"/>
</dbReference>
<protein>
    <submittedName>
        <fullName evidence="1">Uncharacterized protein</fullName>
    </submittedName>
</protein>
<dbReference type="AlphaFoldDB" id="A0A8B6DSK4"/>
<proteinExistence type="predicted"/>
<evidence type="ECO:0000313" key="2">
    <source>
        <dbReference type="Proteomes" id="UP000596742"/>
    </source>
</evidence>
<name>A0A8B6DSK4_MYTGA</name>
<dbReference type="Proteomes" id="UP000596742">
    <property type="component" value="Unassembled WGS sequence"/>
</dbReference>
<evidence type="ECO:0000313" key="1">
    <source>
        <dbReference type="EMBL" id="VDI24512.1"/>
    </source>
</evidence>